<dbReference type="EMBL" id="MOXJ01000018">
    <property type="protein sequence ID" value="PDO10160.1"/>
    <property type="molecule type" value="Genomic_DNA"/>
</dbReference>
<comment type="caution">
    <text evidence="1">The sequence shown here is derived from an EMBL/GenBank/DDBJ whole genome shotgun (WGS) entry which is preliminary data.</text>
</comment>
<sequence>MRFATFLFGGVVGALTAALFSRQRSRQWLSVAWSGVGQSMADALGRAIARAIEAKVKTGAEEERPKETPDM</sequence>
<accession>A0A2A6DZ44</accession>
<reference evidence="1 2" key="1">
    <citation type="submission" date="2016-12" db="EMBL/GenBank/DDBJ databases">
        <title>Candidatus Reconcilibacillus cellulovorans genome.</title>
        <authorList>
            <person name="Kolinko S."/>
            <person name="Wu Y.-W."/>
            <person name="Tachea F."/>
            <person name="Denzel E."/>
            <person name="Hiras J."/>
            <person name="Baecker N."/>
            <person name="Chan L.J."/>
            <person name="Eichorst S.A."/>
            <person name="Frey D."/>
            <person name="Adams P.D."/>
            <person name="Pray T."/>
            <person name="Tanjore D."/>
            <person name="Petzold C.J."/>
            <person name="Gladden J.M."/>
            <person name="Simmons B.A."/>
            <person name="Singer S.W."/>
        </authorList>
    </citation>
    <scope>NUCLEOTIDE SEQUENCE [LARGE SCALE GENOMIC DNA]</scope>
    <source>
        <strain evidence="1">JTherm</strain>
    </source>
</reference>
<evidence type="ECO:0000313" key="1">
    <source>
        <dbReference type="EMBL" id="PDO10160.1"/>
    </source>
</evidence>
<name>A0A2A6DZ44_9BACL</name>
<dbReference type="Proteomes" id="UP000243688">
    <property type="component" value="Unassembled WGS sequence"/>
</dbReference>
<evidence type="ECO:0000313" key="2">
    <source>
        <dbReference type="Proteomes" id="UP000243688"/>
    </source>
</evidence>
<proteinExistence type="predicted"/>
<gene>
    <name evidence="1" type="ORF">BLM47_08445</name>
</gene>
<organism evidence="1 2">
    <name type="scientific">Candidatus Reconcilbacillus cellulovorans</name>
    <dbReference type="NCBI Taxonomy" id="1906605"/>
    <lineage>
        <taxon>Bacteria</taxon>
        <taxon>Bacillati</taxon>
        <taxon>Bacillota</taxon>
        <taxon>Bacilli</taxon>
        <taxon>Bacillales</taxon>
        <taxon>Paenibacillaceae</taxon>
        <taxon>Candidatus Reconcilbacillus</taxon>
    </lineage>
</organism>
<protein>
    <submittedName>
        <fullName evidence="1">Uncharacterized protein</fullName>
    </submittedName>
</protein>
<dbReference type="AlphaFoldDB" id="A0A2A6DZ44"/>